<proteinExistence type="predicted"/>
<reference evidence="4 5" key="1">
    <citation type="journal article" date="2013" name="Genome Announc.">
        <title>Draft Genome of the Marine Gammaproteobacterium Halomonas titanicae.</title>
        <authorList>
            <person name="Sanchez-Porro C."/>
            <person name="de la Haba R.R."/>
            <person name="Cruz-Hernandez N."/>
            <person name="Gonzalez J.M."/>
            <person name="Reyes-Guirao C."/>
            <person name="Navarro-Sampedro L."/>
            <person name="Carballo M."/>
            <person name="Ventosa A."/>
        </authorList>
    </citation>
    <scope>NUCLEOTIDE SEQUENCE [LARGE SCALE GENOMIC DNA]</scope>
    <source>
        <strain evidence="4 5">BH1</strain>
    </source>
</reference>
<dbReference type="PANTHER" id="PTHR43252">
    <property type="entry name" value="TRANSCRIPTIONAL REGULATOR YQJI"/>
    <property type="match status" value="1"/>
</dbReference>
<dbReference type="InterPro" id="IPR005149">
    <property type="entry name" value="Tscrpt_reg_PadR_N"/>
</dbReference>
<feature type="domain" description="Transcription regulator PadR C-terminal" evidence="3">
    <location>
        <begin position="160"/>
        <end position="241"/>
    </location>
</feature>
<evidence type="ECO:0000259" key="2">
    <source>
        <dbReference type="Pfam" id="PF03551"/>
    </source>
</evidence>
<dbReference type="PANTHER" id="PTHR43252:SF4">
    <property type="entry name" value="TRANSCRIPTIONAL REGULATORY PROTEIN"/>
    <property type="match status" value="1"/>
</dbReference>
<dbReference type="Gene3D" id="1.10.10.10">
    <property type="entry name" value="Winged helix-like DNA-binding domain superfamily/Winged helix DNA-binding domain"/>
    <property type="match status" value="1"/>
</dbReference>
<dbReference type="EMBL" id="AOPO01000002">
    <property type="protein sequence ID" value="ELY22168.1"/>
    <property type="molecule type" value="Genomic_DNA"/>
</dbReference>
<accession>L9UD65</accession>
<dbReference type="Pfam" id="PF03551">
    <property type="entry name" value="PadR"/>
    <property type="match status" value="1"/>
</dbReference>
<dbReference type="PATRIC" id="fig|1204738.3.peg.1070"/>
<dbReference type="AlphaFoldDB" id="L9UD65"/>
<dbReference type="GO" id="GO:0003677">
    <property type="term" value="F:DNA binding"/>
    <property type="evidence" value="ECO:0007669"/>
    <property type="project" value="UniProtKB-KW"/>
</dbReference>
<dbReference type="Pfam" id="PF10400">
    <property type="entry name" value="Vir_act_alpha_C"/>
    <property type="match status" value="1"/>
</dbReference>
<dbReference type="SUPFAM" id="SSF46785">
    <property type="entry name" value="Winged helix' DNA-binding domain"/>
    <property type="match status" value="1"/>
</dbReference>
<protein>
    <submittedName>
        <fullName evidence="4">Winged helix-turn-helix transcription repressor, DNA-binding</fullName>
    </submittedName>
</protein>
<dbReference type="InterPro" id="IPR018309">
    <property type="entry name" value="Tscrpt_reg_PadR_C"/>
</dbReference>
<feature type="domain" description="Transcription regulator PadR N-terminal" evidence="2">
    <location>
        <begin position="75"/>
        <end position="147"/>
    </location>
</feature>
<feature type="compositionally biased region" description="Basic and acidic residues" evidence="1">
    <location>
        <begin position="21"/>
        <end position="33"/>
    </location>
</feature>
<feature type="region of interest" description="Disordered" evidence="1">
    <location>
        <begin position="1"/>
        <end position="34"/>
    </location>
</feature>
<gene>
    <name evidence="4" type="ORF">HALTITAN_0726</name>
</gene>
<dbReference type="Proteomes" id="UP000011651">
    <property type="component" value="Unassembled WGS sequence"/>
</dbReference>
<name>L9UD65_9GAMM</name>
<dbReference type="InterPro" id="IPR036388">
    <property type="entry name" value="WH-like_DNA-bd_sf"/>
</dbReference>
<organism evidence="4 5">
    <name type="scientific">Vreelandella titanicae BH1</name>
    <dbReference type="NCBI Taxonomy" id="1204738"/>
    <lineage>
        <taxon>Bacteria</taxon>
        <taxon>Pseudomonadati</taxon>
        <taxon>Pseudomonadota</taxon>
        <taxon>Gammaproteobacteria</taxon>
        <taxon>Oceanospirillales</taxon>
        <taxon>Halomonadaceae</taxon>
        <taxon>Vreelandella</taxon>
    </lineage>
</organism>
<dbReference type="Gene3D" id="6.10.140.190">
    <property type="match status" value="1"/>
</dbReference>
<evidence type="ECO:0000313" key="5">
    <source>
        <dbReference type="Proteomes" id="UP000011651"/>
    </source>
</evidence>
<evidence type="ECO:0000256" key="1">
    <source>
        <dbReference type="SAM" id="MobiDB-lite"/>
    </source>
</evidence>
<evidence type="ECO:0000259" key="3">
    <source>
        <dbReference type="Pfam" id="PF10400"/>
    </source>
</evidence>
<keyword evidence="4" id="KW-0238">DNA-binding</keyword>
<dbReference type="InterPro" id="IPR036390">
    <property type="entry name" value="WH_DNA-bd_sf"/>
</dbReference>
<evidence type="ECO:0000313" key="4">
    <source>
        <dbReference type="EMBL" id="ELY22168.1"/>
    </source>
</evidence>
<sequence length="243" mass="28542">MEHSALWRKQQNSPKPQGQKRRVEMQGKRHETSESQVNCPANATCCIRLAPAILLCNYVHNVRNTRLLMSLRAVLLITLQREPGTGYDILQRFKAGLAHVWQASHQQLYRELDRMRGDGLLACETLPQTERPDRKVYQLTEAGRQALDIWLAEPLSTSPVRQPLFAKFFAWERWPEEARREELTDFRKQLKDRLTTYAAIEREWFSDPQSLTPAQRAPWHTLRLGQRLTETWVEWVEEVIEEN</sequence>
<comment type="caution">
    <text evidence="4">The sequence shown here is derived from an EMBL/GenBank/DDBJ whole genome shotgun (WGS) entry which is preliminary data.</text>
</comment>